<accession>A0A091BD85</accession>
<dbReference type="STRING" id="1121013.GCA_000426365_00974"/>
<dbReference type="Gene3D" id="1.25.40.10">
    <property type="entry name" value="Tetratricopeptide repeat domain"/>
    <property type="match status" value="1"/>
</dbReference>
<keyword evidence="1" id="KW-0732">Signal</keyword>
<dbReference type="AlphaFoldDB" id="A0A091BD85"/>
<dbReference type="Proteomes" id="UP000029391">
    <property type="component" value="Unassembled WGS sequence"/>
</dbReference>
<keyword evidence="3" id="KW-1185">Reference proteome</keyword>
<organism evidence="2 3">
    <name type="scientific">Arenimonas composti TR7-09 = DSM 18010</name>
    <dbReference type="NCBI Taxonomy" id="1121013"/>
    <lineage>
        <taxon>Bacteria</taxon>
        <taxon>Pseudomonadati</taxon>
        <taxon>Pseudomonadota</taxon>
        <taxon>Gammaproteobacteria</taxon>
        <taxon>Lysobacterales</taxon>
        <taxon>Lysobacteraceae</taxon>
        <taxon>Arenimonas</taxon>
    </lineage>
</organism>
<reference evidence="2 3" key="1">
    <citation type="submission" date="2013-09" db="EMBL/GenBank/DDBJ databases">
        <title>Genome sequencing of Arenimonas composti.</title>
        <authorList>
            <person name="Chen F."/>
            <person name="Wang G."/>
        </authorList>
    </citation>
    <scope>NUCLEOTIDE SEQUENCE [LARGE SCALE GENOMIC DNA]</scope>
    <source>
        <strain evidence="2 3">TR7-09</strain>
    </source>
</reference>
<protein>
    <recommendedName>
        <fullName evidence="4">Tetratrico peptide repeat group 5 domain-containing protein</fullName>
    </recommendedName>
</protein>
<dbReference type="SUPFAM" id="SSF48452">
    <property type="entry name" value="TPR-like"/>
    <property type="match status" value="1"/>
</dbReference>
<dbReference type="eggNOG" id="ENOG50344KG">
    <property type="taxonomic scope" value="Bacteria"/>
</dbReference>
<feature type="chain" id="PRO_5001869608" description="Tetratrico peptide repeat group 5 domain-containing protein" evidence="1">
    <location>
        <begin position="20"/>
        <end position="500"/>
    </location>
</feature>
<dbReference type="InterPro" id="IPR011990">
    <property type="entry name" value="TPR-like_helical_dom_sf"/>
</dbReference>
<feature type="signal peptide" evidence="1">
    <location>
        <begin position="1"/>
        <end position="19"/>
    </location>
</feature>
<proteinExistence type="predicted"/>
<gene>
    <name evidence="2" type="ORF">P873_10745</name>
</gene>
<evidence type="ECO:0000313" key="2">
    <source>
        <dbReference type="EMBL" id="KFN49442.1"/>
    </source>
</evidence>
<evidence type="ECO:0000313" key="3">
    <source>
        <dbReference type="Proteomes" id="UP000029391"/>
    </source>
</evidence>
<sequence length="500" mass="53465">MQKLFCLPILLALSVPATATDAPALATEKPVRQRDGEAQPPVALVDRVRALMRDIEGGAHAQARVQADAVLADPGFARLPPARQAEMRYLAGWLALVAGDGPAGYEHLWQATRAPSAEAPMWEMFARAALVLGRFDEACAALAEMLARFPESTDGLDPLLAMSALYHGDAGDYGPGKRRLLETLFAAGLPLNAVGDGSRHWYELALLRLAGGDRAGTEEAIARIENPEVLVRLLSDRRFDGLAGAPESFDLRRVAERYEAKLRTRALLQPDVLELQVALVHALRSLDAAEAAVALAEATGPAENFVDGDTQWIWMRNALANALLQLGRHEEALRVLAEAAAASRGGHDGVSLVLNHAQVLASLQQPQAALDPLSDLGAMSGYGRLVLVDVQHRAALQTGNAASAAAALAYLREHGTAFPVFATNALLDEGRIDEAAETVVAALADPLTRGDMLLHLQRYREVTLPGDAAVTAGWETLRSREDVAAAVDAHGRILDVPLYR</sequence>
<dbReference type="RefSeq" id="WP_026816394.1">
    <property type="nucleotide sequence ID" value="NZ_AUFF01000002.1"/>
</dbReference>
<evidence type="ECO:0008006" key="4">
    <source>
        <dbReference type="Google" id="ProtNLM"/>
    </source>
</evidence>
<name>A0A091BD85_9GAMM</name>
<comment type="caution">
    <text evidence="2">The sequence shown here is derived from an EMBL/GenBank/DDBJ whole genome shotgun (WGS) entry which is preliminary data.</text>
</comment>
<dbReference type="OrthoDB" id="6023295at2"/>
<dbReference type="EMBL" id="AWXU01000035">
    <property type="protein sequence ID" value="KFN49442.1"/>
    <property type="molecule type" value="Genomic_DNA"/>
</dbReference>
<evidence type="ECO:0000256" key="1">
    <source>
        <dbReference type="SAM" id="SignalP"/>
    </source>
</evidence>